<evidence type="ECO:0000313" key="2">
    <source>
        <dbReference type="EMBL" id="JAP15381.1"/>
    </source>
</evidence>
<keyword evidence="1" id="KW-0812">Transmembrane</keyword>
<feature type="transmembrane region" description="Helical" evidence="1">
    <location>
        <begin position="34"/>
        <end position="55"/>
    </location>
</feature>
<keyword evidence="1" id="KW-0472">Membrane</keyword>
<reference evidence="2" key="1">
    <citation type="submission" date="2015-12" db="EMBL/GenBank/DDBJ databases">
        <title>Gene expression during late stages of embryo sac development: a critical building block for successful pollen-pistil interactions.</title>
        <authorList>
            <person name="Liu Y."/>
            <person name="Joly V."/>
            <person name="Sabar M."/>
            <person name="Matton D.P."/>
        </authorList>
    </citation>
    <scope>NUCLEOTIDE SEQUENCE</scope>
</reference>
<evidence type="ECO:0000256" key="1">
    <source>
        <dbReference type="SAM" id="Phobius"/>
    </source>
</evidence>
<name>A0A0V0H4V5_SOLCH</name>
<dbReference type="EMBL" id="GEDG01025248">
    <property type="protein sequence ID" value="JAP15381.1"/>
    <property type="molecule type" value="Transcribed_RNA"/>
</dbReference>
<organism evidence="2">
    <name type="scientific">Solanum chacoense</name>
    <name type="common">Chaco potato</name>
    <dbReference type="NCBI Taxonomy" id="4108"/>
    <lineage>
        <taxon>Eukaryota</taxon>
        <taxon>Viridiplantae</taxon>
        <taxon>Streptophyta</taxon>
        <taxon>Embryophyta</taxon>
        <taxon>Tracheophyta</taxon>
        <taxon>Spermatophyta</taxon>
        <taxon>Magnoliopsida</taxon>
        <taxon>eudicotyledons</taxon>
        <taxon>Gunneridae</taxon>
        <taxon>Pentapetalae</taxon>
        <taxon>asterids</taxon>
        <taxon>lamiids</taxon>
        <taxon>Solanales</taxon>
        <taxon>Solanaceae</taxon>
        <taxon>Solanoideae</taxon>
        <taxon>Solaneae</taxon>
        <taxon>Solanum</taxon>
    </lineage>
</organism>
<protein>
    <submittedName>
        <fullName evidence="2">Putative ovule protein</fullName>
    </submittedName>
</protein>
<sequence length="103" mass="12301">GILCCIICSRKKSLIDIYLVSFEKFSDYNFARKFFFAFLVCCLLSLLVISFLTFLRHCTSLVCFQEVDQQILQKFDVDNRDFFRFTSNKVENDLFYYQLIVQL</sequence>
<proteinExistence type="predicted"/>
<accession>A0A0V0H4V5</accession>
<keyword evidence="1" id="KW-1133">Transmembrane helix</keyword>
<feature type="non-terminal residue" evidence="2">
    <location>
        <position position="1"/>
    </location>
</feature>
<dbReference type="AlphaFoldDB" id="A0A0V0H4V5"/>